<dbReference type="STRING" id="999894.TDIS_0965"/>
<reference evidence="5 6" key="1">
    <citation type="submission" date="2016-04" db="EMBL/GenBank/DDBJ databases">
        <title>Genome analysis of Thermosulfurimonas dismutans, the first thermophilic sulfur-disproportionating bacterium of the phylum Thermodesulfobacteria.</title>
        <authorList>
            <person name="Mardanov A.V."/>
            <person name="Beletsky A.V."/>
            <person name="Kadnikov V.V."/>
            <person name="Slobodkin A.I."/>
            <person name="Ravin N.V."/>
        </authorList>
    </citation>
    <scope>NUCLEOTIDE SEQUENCE [LARGE SCALE GENOMIC DNA]</scope>
    <source>
        <strain evidence="5 6">S95</strain>
    </source>
</reference>
<dbReference type="PANTHER" id="PTHR32319">
    <property type="entry name" value="BACTERIAL HEMOLYSIN-LIKE PROTEIN"/>
    <property type="match status" value="1"/>
</dbReference>
<dbReference type="SMART" id="SM00363">
    <property type="entry name" value="S4"/>
    <property type="match status" value="1"/>
</dbReference>
<keyword evidence="5" id="KW-0489">Methyltransferase</keyword>
<dbReference type="GO" id="GO:0008168">
    <property type="term" value="F:methyltransferase activity"/>
    <property type="evidence" value="ECO:0007669"/>
    <property type="project" value="UniProtKB-KW"/>
</dbReference>
<gene>
    <name evidence="5" type="ORF">TDIS_0965</name>
</gene>
<dbReference type="OrthoDB" id="9784736at2"/>
<dbReference type="InterPro" id="IPR004538">
    <property type="entry name" value="Hemolysin_A/TlyA"/>
</dbReference>
<sequence>MEKERLDRLLVQKGLVESREKAQALIMSGVVYVDGQRMEKAGTRVSVASQIEIRGSGLPYVSRGGLKLEGALKVFDLKVEGLVCADIGASTGGFTDCLLKHGARRVYAIDVGKGQLHEKLRQDPRVVVMEGVNARYLKAEDLPERVALVTIDVSFISLKKILPAAKSLLRPEGLILALIKPQFEVGPREVGRKGVVKDHRKHRRVMEEIWAFGEDELGFRALGVAESPLPGPAGNREFFILFRFLPLQSRETLLFCQENGTEREGSGEDHL</sequence>
<organism evidence="5 6">
    <name type="scientific">Thermosulfurimonas dismutans</name>
    <dbReference type="NCBI Taxonomy" id="999894"/>
    <lineage>
        <taxon>Bacteria</taxon>
        <taxon>Pseudomonadati</taxon>
        <taxon>Thermodesulfobacteriota</taxon>
        <taxon>Thermodesulfobacteria</taxon>
        <taxon>Thermodesulfobacteriales</taxon>
        <taxon>Thermodesulfobacteriaceae</taxon>
        <taxon>Thermosulfurimonas</taxon>
    </lineage>
</organism>
<proteinExistence type="inferred from homology"/>
<dbReference type="InterPro" id="IPR036986">
    <property type="entry name" value="S4_RNA-bd_sf"/>
</dbReference>
<dbReference type="CDD" id="cd02440">
    <property type="entry name" value="AdoMet_MTases"/>
    <property type="match status" value="1"/>
</dbReference>
<dbReference type="InterPro" id="IPR047048">
    <property type="entry name" value="TlyA"/>
</dbReference>
<dbReference type="PATRIC" id="fig|999894.6.peg.957"/>
<feature type="domain" description="RNA-binding S4" evidence="4">
    <location>
        <begin position="4"/>
        <end position="69"/>
    </location>
</feature>
<evidence type="ECO:0000313" key="6">
    <source>
        <dbReference type="Proteomes" id="UP000078390"/>
    </source>
</evidence>
<dbReference type="AlphaFoldDB" id="A0A179D5N4"/>
<keyword evidence="1 3" id="KW-0694">RNA-binding</keyword>
<evidence type="ECO:0000259" key="4">
    <source>
        <dbReference type="SMART" id="SM00363"/>
    </source>
</evidence>
<keyword evidence="5" id="KW-0808">Transferase</keyword>
<dbReference type="PANTHER" id="PTHR32319:SF0">
    <property type="entry name" value="BACTERIAL HEMOLYSIN-LIKE PROTEIN"/>
    <property type="match status" value="1"/>
</dbReference>
<dbReference type="CDD" id="cd00165">
    <property type="entry name" value="S4"/>
    <property type="match status" value="1"/>
</dbReference>
<dbReference type="RefSeq" id="WP_068669858.1">
    <property type="nucleotide sequence ID" value="NZ_LWLG01000004.1"/>
</dbReference>
<dbReference type="SUPFAM" id="SSF55174">
    <property type="entry name" value="Alpha-L RNA-binding motif"/>
    <property type="match status" value="1"/>
</dbReference>
<dbReference type="InterPro" id="IPR002942">
    <property type="entry name" value="S4_RNA-bd"/>
</dbReference>
<evidence type="ECO:0000256" key="1">
    <source>
        <dbReference type="ARBA" id="ARBA00022884"/>
    </source>
</evidence>
<dbReference type="Pfam" id="PF01479">
    <property type="entry name" value="S4"/>
    <property type="match status" value="1"/>
</dbReference>
<dbReference type="InterPro" id="IPR002877">
    <property type="entry name" value="RNA_MeTrfase_FtsJ_dom"/>
</dbReference>
<name>A0A179D5N4_9BACT</name>
<dbReference type="Proteomes" id="UP000078390">
    <property type="component" value="Unassembled WGS sequence"/>
</dbReference>
<dbReference type="GO" id="GO:0032259">
    <property type="term" value="P:methylation"/>
    <property type="evidence" value="ECO:0007669"/>
    <property type="project" value="UniProtKB-KW"/>
</dbReference>
<dbReference type="NCBIfam" id="TIGR00478">
    <property type="entry name" value="tly"/>
    <property type="match status" value="1"/>
</dbReference>
<accession>A0A179D5N4</accession>
<comment type="similarity">
    <text evidence="2">Belongs to the TlyA family.</text>
</comment>
<keyword evidence="6" id="KW-1185">Reference proteome</keyword>
<dbReference type="InterPro" id="IPR029063">
    <property type="entry name" value="SAM-dependent_MTases_sf"/>
</dbReference>
<dbReference type="EMBL" id="LWLG01000004">
    <property type="protein sequence ID" value="OAQ21039.1"/>
    <property type="molecule type" value="Genomic_DNA"/>
</dbReference>
<protein>
    <submittedName>
        <fullName evidence="5">RNA binding methyltransferase FtsJ like</fullName>
    </submittedName>
</protein>
<evidence type="ECO:0000256" key="3">
    <source>
        <dbReference type="PROSITE-ProRule" id="PRU00182"/>
    </source>
</evidence>
<dbReference type="GO" id="GO:0003723">
    <property type="term" value="F:RNA binding"/>
    <property type="evidence" value="ECO:0007669"/>
    <property type="project" value="UniProtKB-KW"/>
</dbReference>
<dbReference type="SUPFAM" id="SSF53335">
    <property type="entry name" value="S-adenosyl-L-methionine-dependent methyltransferases"/>
    <property type="match status" value="1"/>
</dbReference>
<evidence type="ECO:0000313" key="5">
    <source>
        <dbReference type="EMBL" id="OAQ21039.1"/>
    </source>
</evidence>
<evidence type="ECO:0000256" key="2">
    <source>
        <dbReference type="ARBA" id="ARBA00029460"/>
    </source>
</evidence>
<dbReference type="Gene3D" id="3.10.290.10">
    <property type="entry name" value="RNA-binding S4 domain"/>
    <property type="match status" value="1"/>
</dbReference>
<comment type="caution">
    <text evidence="5">The sequence shown here is derived from an EMBL/GenBank/DDBJ whole genome shotgun (WGS) entry which is preliminary data.</text>
</comment>
<dbReference type="PROSITE" id="PS50889">
    <property type="entry name" value="S4"/>
    <property type="match status" value="1"/>
</dbReference>
<dbReference type="PIRSF" id="PIRSF005578">
    <property type="entry name" value="TlyA"/>
    <property type="match status" value="1"/>
</dbReference>
<dbReference type="Pfam" id="PF01728">
    <property type="entry name" value="FtsJ"/>
    <property type="match status" value="1"/>
</dbReference>
<dbReference type="Gene3D" id="3.40.50.150">
    <property type="entry name" value="Vaccinia Virus protein VP39"/>
    <property type="match status" value="1"/>
</dbReference>